<keyword evidence="6" id="KW-0805">Transcription regulation</keyword>
<dbReference type="InterPro" id="IPR023170">
    <property type="entry name" value="HhH_base_excis_C"/>
</dbReference>
<dbReference type="InterPro" id="IPR003265">
    <property type="entry name" value="HhH-GPD_domain"/>
</dbReference>
<dbReference type="Gene3D" id="3.40.10.10">
    <property type="entry name" value="DNA Methylphosphotriester Repair Domain"/>
    <property type="match status" value="1"/>
</dbReference>
<dbReference type="PROSITE" id="PS01124">
    <property type="entry name" value="HTH_ARAC_FAMILY_2"/>
    <property type="match status" value="1"/>
</dbReference>
<organism evidence="12 13">
    <name type="scientific">Sphaerisporangium flaviroseum</name>
    <dbReference type="NCBI Taxonomy" id="509199"/>
    <lineage>
        <taxon>Bacteria</taxon>
        <taxon>Bacillati</taxon>
        <taxon>Actinomycetota</taxon>
        <taxon>Actinomycetes</taxon>
        <taxon>Streptosporangiales</taxon>
        <taxon>Streptosporangiaceae</taxon>
        <taxon>Sphaerisporangium</taxon>
    </lineage>
</organism>
<feature type="region of interest" description="Disordered" evidence="10">
    <location>
        <begin position="197"/>
        <end position="241"/>
    </location>
</feature>
<keyword evidence="8" id="KW-0804">Transcription</keyword>
<evidence type="ECO:0000256" key="1">
    <source>
        <dbReference type="ARBA" id="ARBA00000086"/>
    </source>
</evidence>
<dbReference type="EMBL" id="BAAAZR010000028">
    <property type="protein sequence ID" value="GAA3831196.1"/>
    <property type="molecule type" value="Genomic_DNA"/>
</dbReference>
<dbReference type="Pfam" id="PF06029">
    <property type="entry name" value="AlkA_N"/>
    <property type="match status" value="1"/>
</dbReference>
<comment type="cofactor">
    <cofactor evidence="2">
        <name>Zn(2+)</name>
        <dbReference type="ChEBI" id="CHEBI:29105"/>
    </cofactor>
</comment>
<dbReference type="PANTHER" id="PTHR43003:SF13">
    <property type="entry name" value="DNA-3-METHYLADENINE GLYCOSYLASE 2"/>
    <property type="match status" value="1"/>
</dbReference>
<dbReference type="SUPFAM" id="SSF57884">
    <property type="entry name" value="Ada DNA repair protein, N-terminal domain (N-Ada 10)"/>
    <property type="match status" value="1"/>
</dbReference>
<dbReference type="InterPro" id="IPR009057">
    <property type="entry name" value="Homeodomain-like_sf"/>
</dbReference>
<evidence type="ECO:0000256" key="3">
    <source>
        <dbReference type="ARBA" id="ARBA00012000"/>
    </source>
</evidence>
<comment type="caution">
    <text evidence="12">The sequence shown here is derived from an EMBL/GenBank/DDBJ whole genome shotgun (WGS) entry which is preliminary data.</text>
</comment>
<protein>
    <recommendedName>
        <fullName evidence="3">DNA-3-methyladenine glycosylase II</fullName>
        <ecNumber evidence="3">3.2.2.21</ecNumber>
    </recommendedName>
</protein>
<sequence>MTPHQTLDFDSCYRAVSARDTRFDGRFYTAVTSTGIYCRPICPARTPARKNVRFYRHAAAAEAAGFRPCRRCRPELSPGDPGWDVPADLIGRALRLIDDGVADEYGVAGLAARLHVTERHLLRLFTTQLGAGPLAVARTRRLLLAKQLLTETALPITDVAFAAGFGSVRQFNASMKDAYGFTPGTLRTASGGTLVAHANRTRTPGGPGETSGGAGETSGGAGETPGGAGETPGGPGGNDAGVGSASLTLRLNYRAPYDAQTLLGFLAARAVPGVEEANPARYRRAVPGGVITLVPADGHVKLSVTLADTRHLARIVARCRRLLDLDADPQAIATALEATSLRPLVTSRPGLRVPGAFDGFELAVRAVVGQQVTVAGARTLLGRLAARAGTPSRPRNHLPTGPDDTGPKDVGPKDVGPEDVGPEDVGPELNGLGGTGPEEDIRPDHTRPRGIAPEQDIGPYLLFPSAEQLAEADLSGLGLTGQRITTLRTLAERVANGEIQLDGGADPAETTARLMAVPGIGPWTTGYVVMRALRDPDAWPVGDLGLKRAMKALDIPEADIERWRPWRAYAALYLWSSEAGLPTTDTKAPLDR</sequence>
<dbReference type="Gene3D" id="1.10.1670.10">
    <property type="entry name" value="Helix-hairpin-Helix base-excision DNA repair enzymes (C-terminal)"/>
    <property type="match status" value="1"/>
</dbReference>
<evidence type="ECO:0000256" key="4">
    <source>
        <dbReference type="ARBA" id="ARBA00022603"/>
    </source>
</evidence>
<comment type="catalytic activity">
    <reaction evidence="1">
        <text>Hydrolysis of alkylated DNA, releasing 3-methyladenine, 3-methylguanine, 7-methylguanine and 7-methyladenine.</text>
        <dbReference type="EC" id="3.2.2.21"/>
    </reaction>
</comment>
<dbReference type="RefSeq" id="WP_344947704.1">
    <property type="nucleotide sequence ID" value="NZ_BAAAZR010000028.1"/>
</dbReference>
<dbReference type="Gene3D" id="1.10.340.30">
    <property type="entry name" value="Hypothetical protein, domain 2"/>
    <property type="match status" value="1"/>
</dbReference>
<evidence type="ECO:0000256" key="6">
    <source>
        <dbReference type="ARBA" id="ARBA00023015"/>
    </source>
</evidence>
<dbReference type="Pfam" id="PF02805">
    <property type="entry name" value="Ada_Zn_binding"/>
    <property type="match status" value="1"/>
</dbReference>
<dbReference type="Proteomes" id="UP001500888">
    <property type="component" value="Unassembled WGS sequence"/>
</dbReference>
<feature type="region of interest" description="Disordered" evidence="10">
    <location>
        <begin position="386"/>
        <end position="457"/>
    </location>
</feature>
<evidence type="ECO:0000313" key="13">
    <source>
        <dbReference type="Proteomes" id="UP001500888"/>
    </source>
</evidence>
<evidence type="ECO:0000256" key="9">
    <source>
        <dbReference type="ARBA" id="ARBA00023204"/>
    </source>
</evidence>
<keyword evidence="7" id="KW-0010">Activator</keyword>
<evidence type="ECO:0000256" key="2">
    <source>
        <dbReference type="ARBA" id="ARBA00001947"/>
    </source>
</evidence>
<keyword evidence="9" id="KW-0234">DNA repair</keyword>
<dbReference type="InterPro" id="IPR010316">
    <property type="entry name" value="AlkA_N"/>
</dbReference>
<reference evidence="13" key="1">
    <citation type="journal article" date="2019" name="Int. J. Syst. Evol. Microbiol.">
        <title>The Global Catalogue of Microorganisms (GCM) 10K type strain sequencing project: providing services to taxonomists for standard genome sequencing and annotation.</title>
        <authorList>
            <consortium name="The Broad Institute Genomics Platform"/>
            <consortium name="The Broad Institute Genome Sequencing Center for Infectious Disease"/>
            <person name="Wu L."/>
            <person name="Ma J."/>
        </authorList>
    </citation>
    <scope>NUCLEOTIDE SEQUENCE [LARGE SCALE GENOMIC DNA]</scope>
    <source>
        <strain evidence="13">JCM 16908</strain>
    </source>
</reference>
<proteinExistence type="predicted"/>
<dbReference type="InterPro" id="IPR018060">
    <property type="entry name" value="HTH_AraC"/>
</dbReference>
<evidence type="ECO:0000256" key="10">
    <source>
        <dbReference type="SAM" id="MobiDB-lite"/>
    </source>
</evidence>
<keyword evidence="13" id="KW-1185">Reference proteome</keyword>
<dbReference type="SUPFAM" id="SSF55945">
    <property type="entry name" value="TATA-box binding protein-like"/>
    <property type="match status" value="1"/>
</dbReference>
<evidence type="ECO:0000256" key="8">
    <source>
        <dbReference type="ARBA" id="ARBA00023163"/>
    </source>
</evidence>
<keyword evidence="5" id="KW-0227">DNA damage</keyword>
<dbReference type="Pfam" id="PF12833">
    <property type="entry name" value="HTH_18"/>
    <property type="match status" value="1"/>
</dbReference>
<accession>A0ABP7J195</accession>
<keyword evidence="4" id="KW-0489">Methyltransferase</keyword>
<name>A0ABP7J195_9ACTN</name>
<evidence type="ECO:0000313" key="12">
    <source>
        <dbReference type="EMBL" id="GAA3831196.1"/>
    </source>
</evidence>
<dbReference type="InterPro" id="IPR035451">
    <property type="entry name" value="Ada-like_dom_sf"/>
</dbReference>
<dbReference type="InterPro" id="IPR004026">
    <property type="entry name" value="Ada_DNA_repair_Zn-bd"/>
</dbReference>
<dbReference type="Gene3D" id="3.30.310.20">
    <property type="entry name" value="DNA-3-methyladenine glycosylase AlkA, N-terminal domain"/>
    <property type="match status" value="1"/>
</dbReference>
<dbReference type="EC" id="3.2.2.21" evidence="3"/>
<dbReference type="InterPro" id="IPR037046">
    <property type="entry name" value="AlkA_N_sf"/>
</dbReference>
<dbReference type="SUPFAM" id="SSF46689">
    <property type="entry name" value="Homeodomain-like"/>
    <property type="match status" value="1"/>
</dbReference>
<dbReference type="CDD" id="cd00056">
    <property type="entry name" value="ENDO3c"/>
    <property type="match status" value="1"/>
</dbReference>
<dbReference type="InterPro" id="IPR051912">
    <property type="entry name" value="Alkylbase_DNA_Glycosylase/TA"/>
</dbReference>
<dbReference type="SMART" id="SM00342">
    <property type="entry name" value="HTH_ARAC"/>
    <property type="match status" value="1"/>
</dbReference>
<evidence type="ECO:0000256" key="7">
    <source>
        <dbReference type="ARBA" id="ARBA00023159"/>
    </source>
</evidence>
<dbReference type="SMART" id="SM01009">
    <property type="entry name" value="AlkA_N"/>
    <property type="match status" value="1"/>
</dbReference>
<feature type="compositionally biased region" description="Basic and acidic residues" evidence="10">
    <location>
        <begin position="405"/>
        <end position="416"/>
    </location>
</feature>
<dbReference type="InterPro" id="IPR011257">
    <property type="entry name" value="DNA_glycosylase"/>
</dbReference>
<feature type="compositionally biased region" description="Gly residues" evidence="10">
    <location>
        <begin position="205"/>
        <end position="240"/>
    </location>
</feature>
<feature type="domain" description="HTH araC/xylS-type" evidence="11">
    <location>
        <begin position="91"/>
        <end position="189"/>
    </location>
</feature>
<dbReference type="Gene3D" id="1.10.10.60">
    <property type="entry name" value="Homeodomain-like"/>
    <property type="match status" value="1"/>
</dbReference>
<dbReference type="PANTHER" id="PTHR43003">
    <property type="entry name" value="DNA-3-METHYLADENINE GLYCOSYLASE"/>
    <property type="match status" value="1"/>
</dbReference>
<evidence type="ECO:0000259" key="11">
    <source>
        <dbReference type="PROSITE" id="PS01124"/>
    </source>
</evidence>
<evidence type="ECO:0000256" key="5">
    <source>
        <dbReference type="ARBA" id="ARBA00022763"/>
    </source>
</evidence>
<gene>
    <name evidence="12" type="ORF">GCM10022226_60230</name>
</gene>
<dbReference type="SMART" id="SM00478">
    <property type="entry name" value="ENDO3c"/>
    <property type="match status" value="1"/>
</dbReference>
<dbReference type="SUPFAM" id="SSF48150">
    <property type="entry name" value="DNA-glycosylase"/>
    <property type="match status" value="1"/>
</dbReference>
<keyword evidence="4" id="KW-0808">Transferase</keyword>